<sequence>LLLIGFGGPVLLFWFKERGDMIEEFIPDPRTFVDGVPEDEIH</sequence>
<protein>
    <submittedName>
        <fullName evidence="1">Uncharacterized protein</fullName>
    </submittedName>
</protein>
<feature type="non-terminal residue" evidence="1">
    <location>
        <position position="1"/>
    </location>
</feature>
<name>A0A0F8ZVG2_9ZZZZ</name>
<organism evidence="1">
    <name type="scientific">marine sediment metagenome</name>
    <dbReference type="NCBI Taxonomy" id="412755"/>
    <lineage>
        <taxon>unclassified sequences</taxon>
        <taxon>metagenomes</taxon>
        <taxon>ecological metagenomes</taxon>
    </lineage>
</organism>
<proteinExistence type="predicted"/>
<comment type="caution">
    <text evidence="1">The sequence shown here is derived from an EMBL/GenBank/DDBJ whole genome shotgun (WGS) entry which is preliminary data.</text>
</comment>
<dbReference type="AlphaFoldDB" id="A0A0F8ZVG2"/>
<gene>
    <name evidence="1" type="ORF">LCGC14_2924310</name>
</gene>
<evidence type="ECO:0000313" key="1">
    <source>
        <dbReference type="EMBL" id="KKK70404.1"/>
    </source>
</evidence>
<reference evidence="1" key="1">
    <citation type="journal article" date="2015" name="Nature">
        <title>Complex archaea that bridge the gap between prokaryotes and eukaryotes.</title>
        <authorList>
            <person name="Spang A."/>
            <person name="Saw J.H."/>
            <person name="Jorgensen S.L."/>
            <person name="Zaremba-Niedzwiedzka K."/>
            <person name="Martijn J."/>
            <person name="Lind A.E."/>
            <person name="van Eijk R."/>
            <person name="Schleper C."/>
            <person name="Guy L."/>
            <person name="Ettema T.J."/>
        </authorList>
    </citation>
    <scope>NUCLEOTIDE SEQUENCE</scope>
</reference>
<accession>A0A0F8ZVG2</accession>
<dbReference type="EMBL" id="LAZR01058206">
    <property type="protein sequence ID" value="KKK70404.1"/>
    <property type="molecule type" value="Genomic_DNA"/>
</dbReference>